<dbReference type="AlphaFoldDB" id="A0A7S3YP25"/>
<dbReference type="SUPFAM" id="SSF53649">
    <property type="entry name" value="Alkaline phosphatase-like"/>
    <property type="match status" value="1"/>
</dbReference>
<keyword evidence="2" id="KW-0378">Hydrolase</keyword>
<dbReference type="EMBL" id="HBIV01012281">
    <property type="protein sequence ID" value="CAE0657538.1"/>
    <property type="molecule type" value="Transcribed_RNA"/>
</dbReference>
<name>A0A7S3YP25_9EUKA</name>
<accession>A0A7S3YP25</accession>
<feature type="domain" description="Sulfatase N-terminal" evidence="3">
    <location>
        <begin position="12"/>
        <end position="116"/>
    </location>
</feature>
<gene>
    <name evidence="4" type="ORF">LGLO00237_LOCUS9106</name>
</gene>
<evidence type="ECO:0000259" key="3">
    <source>
        <dbReference type="Pfam" id="PF00884"/>
    </source>
</evidence>
<sequence>MPEFYDMYDKDPDYLGALTQMDTQIGRLLQALEARGLADNTVVFFTSDNGPHQGDERTDIAYSTAHSLRQCKGSVFEGGLRVPGIMHWPQGLKGRYRNVTTPVASYDLLPTVMDLLRVKSTNNWTIDGTSLLDIATNPDSNAKRERPLIFNWDQPVANKQFLRQEAVIDNEWKLLKNPQVGQCDQQDGFAFNYTMGSMFLFNLNDDIHETTDLKHSYPAQYQRLMNILHEFHLSINQSQQHEAKCTDLNWFVDLDRWMG</sequence>
<dbReference type="PANTHER" id="PTHR42693:SF53">
    <property type="entry name" value="ENDO-4-O-SULFATASE"/>
    <property type="match status" value="1"/>
</dbReference>
<evidence type="ECO:0000256" key="2">
    <source>
        <dbReference type="ARBA" id="ARBA00022801"/>
    </source>
</evidence>
<dbReference type="PANTHER" id="PTHR42693">
    <property type="entry name" value="ARYLSULFATASE FAMILY MEMBER"/>
    <property type="match status" value="1"/>
</dbReference>
<dbReference type="GO" id="GO:0004065">
    <property type="term" value="F:arylsulfatase activity"/>
    <property type="evidence" value="ECO:0007669"/>
    <property type="project" value="TreeGrafter"/>
</dbReference>
<proteinExistence type="inferred from homology"/>
<evidence type="ECO:0000256" key="1">
    <source>
        <dbReference type="ARBA" id="ARBA00008779"/>
    </source>
</evidence>
<protein>
    <recommendedName>
        <fullName evidence="3">Sulfatase N-terminal domain-containing protein</fullName>
    </recommendedName>
</protein>
<dbReference type="InterPro" id="IPR017850">
    <property type="entry name" value="Alkaline_phosphatase_core_sf"/>
</dbReference>
<dbReference type="Gene3D" id="3.30.1120.10">
    <property type="match status" value="1"/>
</dbReference>
<dbReference type="InterPro" id="IPR050738">
    <property type="entry name" value="Sulfatase"/>
</dbReference>
<evidence type="ECO:0000313" key="4">
    <source>
        <dbReference type="EMBL" id="CAE0657538.1"/>
    </source>
</evidence>
<dbReference type="Pfam" id="PF00884">
    <property type="entry name" value="Sulfatase"/>
    <property type="match status" value="1"/>
</dbReference>
<comment type="similarity">
    <text evidence="1">Belongs to the sulfatase family.</text>
</comment>
<organism evidence="4">
    <name type="scientific">Lotharella globosa</name>
    <dbReference type="NCBI Taxonomy" id="91324"/>
    <lineage>
        <taxon>Eukaryota</taxon>
        <taxon>Sar</taxon>
        <taxon>Rhizaria</taxon>
        <taxon>Cercozoa</taxon>
        <taxon>Chlorarachniophyceae</taxon>
        <taxon>Lotharella</taxon>
    </lineage>
</organism>
<reference evidence="4" key="1">
    <citation type="submission" date="2021-01" db="EMBL/GenBank/DDBJ databases">
        <authorList>
            <person name="Corre E."/>
            <person name="Pelletier E."/>
            <person name="Niang G."/>
            <person name="Scheremetjew M."/>
            <person name="Finn R."/>
            <person name="Kale V."/>
            <person name="Holt S."/>
            <person name="Cochrane G."/>
            <person name="Meng A."/>
            <person name="Brown T."/>
            <person name="Cohen L."/>
        </authorList>
    </citation>
    <scope>NUCLEOTIDE SEQUENCE</scope>
    <source>
        <strain evidence="4">CCCM811</strain>
    </source>
</reference>
<dbReference type="Gene3D" id="3.40.720.10">
    <property type="entry name" value="Alkaline Phosphatase, subunit A"/>
    <property type="match status" value="1"/>
</dbReference>
<dbReference type="InterPro" id="IPR000917">
    <property type="entry name" value="Sulfatase_N"/>
</dbReference>